<proteinExistence type="inferred from homology"/>
<evidence type="ECO:0000256" key="13">
    <source>
        <dbReference type="PIRSR" id="PIRSR601952-2"/>
    </source>
</evidence>
<dbReference type="Pfam" id="PF00245">
    <property type="entry name" value="Alk_phosphatase"/>
    <property type="match status" value="1"/>
</dbReference>
<organism evidence="16 17">
    <name type="scientific">Dasania phycosphaerae</name>
    <dbReference type="NCBI Taxonomy" id="2950436"/>
    <lineage>
        <taxon>Bacteria</taxon>
        <taxon>Pseudomonadati</taxon>
        <taxon>Pseudomonadota</taxon>
        <taxon>Gammaproteobacteria</taxon>
        <taxon>Cellvibrionales</taxon>
        <taxon>Spongiibacteraceae</taxon>
        <taxon>Dasania</taxon>
    </lineage>
</organism>
<keyword evidence="6" id="KW-0378">Hydrolase</keyword>
<keyword evidence="7 13" id="KW-0862">Zinc</keyword>
<feature type="binding site" evidence="13">
    <location>
        <position position="55"/>
    </location>
    <ligand>
        <name>Mg(2+)</name>
        <dbReference type="ChEBI" id="CHEBI:18420"/>
    </ligand>
</feature>
<sequence>MLKLIAASAAALCLNATAAQTASPWYQQGQAALQQAMQQQPNTGQAKNIILFVGDGMGVSTVTAARIYQGQQQGLAGEEHRLFFETLPYTALSKTYNSNQQTADSAGTMSAMMTGVKTKAGFIAVSEQPRRGDCAASLKHQQATFLEQAEQAGMATGVVSSARITHATPAATYAHSPERDWESDSDMPAQAKQQGCLDIAAQLLTFQQGDGIEVVLGGGRRNFLPAGANGVRADGRNLIQEWQAKYPQGLYVSNQQQLQAVDASDGQPLLGLFSASHLPYALNRTADSTEPRLIDMTSKAIDLLSQHQQGYFLMVEGGRIDHGHHGNSAKKALTETLEFAAAIEQAYRMTNPAETLIIVTADHSHVFTMAGYPTRGNPILGKVIVNDDWGNPMAEPDLALDGKPYTTLAYANGEVAMSPATEQQPAKILPRQDLSAVDTAADDYKQQALVPLYYGESHGGEDVAIYASGPWAHLFRGVQEQHYIYHVMRHAAQLNARNKQPSDSLSSD</sequence>
<dbReference type="GO" id="GO:0004035">
    <property type="term" value="F:alkaline phosphatase activity"/>
    <property type="evidence" value="ECO:0007669"/>
    <property type="project" value="TreeGrafter"/>
</dbReference>
<evidence type="ECO:0000256" key="15">
    <source>
        <dbReference type="SAM" id="SignalP"/>
    </source>
</evidence>
<dbReference type="CDD" id="cd16012">
    <property type="entry name" value="ALP"/>
    <property type="match status" value="1"/>
</dbReference>
<evidence type="ECO:0000256" key="8">
    <source>
        <dbReference type="ARBA" id="ARBA00022842"/>
    </source>
</evidence>
<dbReference type="GO" id="GO:0098552">
    <property type="term" value="C:side of membrane"/>
    <property type="evidence" value="ECO:0007669"/>
    <property type="project" value="UniProtKB-KW"/>
</dbReference>
<dbReference type="PRINTS" id="PR00113">
    <property type="entry name" value="ALKPHPHTASE"/>
</dbReference>
<dbReference type="Proteomes" id="UP001069090">
    <property type="component" value="Unassembled WGS sequence"/>
</dbReference>
<feature type="binding site" evidence="13">
    <location>
        <position position="168"/>
    </location>
    <ligand>
        <name>Mg(2+)</name>
        <dbReference type="ChEBI" id="CHEBI:18420"/>
    </ligand>
</feature>
<dbReference type="Gene3D" id="3.40.720.10">
    <property type="entry name" value="Alkaline Phosphatase, subunit A"/>
    <property type="match status" value="1"/>
</dbReference>
<evidence type="ECO:0000256" key="12">
    <source>
        <dbReference type="PIRSR" id="PIRSR601952-1"/>
    </source>
</evidence>
<evidence type="ECO:0000256" key="5">
    <source>
        <dbReference type="ARBA" id="ARBA00022723"/>
    </source>
</evidence>
<evidence type="ECO:0000313" key="17">
    <source>
        <dbReference type="Proteomes" id="UP001069090"/>
    </source>
</evidence>
<comment type="cofactor">
    <cofactor evidence="13">
        <name>Zn(2+)</name>
        <dbReference type="ChEBI" id="CHEBI:29105"/>
    </cofactor>
    <text evidence="13">Binds 2 Zn(2+) ions.</text>
</comment>
<feature type="binding site" evidence="13">
    <location>
        <position position="55"/>
    </location>
    <ligand>
        <name>Zn(2+)</name>
        <dbReference type="ChEBI" id="CHEBI:29105"/>
        <label>2</label>
    </ligand>
</feature>
<dbReference type="PANTHER" id="PTHR11596:SF5">
    <property type="entry name" value="ALKALINE PHOSPHATASE"/>
    <property type="match status" value="1"/>
</dbReference>
<keyword evidence="4" id="KW-0336">GPI-anchor</keyword>
<evidence type="ECO:0000256" key="14">
    <source>
        <dbReference type="RuleBase" id="RU003946"/>
    </source>
</evidence>
<accession>A0A9J6RJW9</accession>
<dbReference type="SUPFAM" id="SSF53649">
    <property type="entry name" value="Alkaline phosphatase-like"/>
    <property type="match status" value="1"/>
</dbReference>
<comment type="cofactor">
    <cofactor evidence="13">
        <name>Mg(2+)</name>
        <dbReference type="ChEBI" id="CHEBI:18420"/>
    </cofactor>
    <text evidence="13">Binds 1 Mg(2+) ion.</text>
</comment>
<dbReference type="EMBL" id="JAPTGG010000003">
    <property type="protein sequence ID" value="MCZ0864708.1"/>
    <property type="molecule type" value="Genomic_DNA"/>
</dbReference>
<evidence type="ECO:0000256" key="11">
    <source>
        <dbReference type="ARBA" id="ARBA00023288"/>
    </source>
</evidence>
<name>A0A9J6RJW9_9GAMM</name>
<dbReference type="InterPro" id="IPR001952">
    <property type="entry name" value="Alkaline_phosphatase"/>
</dbReference>
<feature type="binding site" evidence="13">
    <location>
        <position position="321"/>
    </location>
    <ligand>
        <name>Zn(2+)</name>
        <dbReference type="ChEBI" id="CHEBI:29105"/>
        <label>2</label>
    </ligand>
</feature>
<feature type="binding site" evidence="13">
    <location>
        <position position="458"/>
    </location>
    <ligand>
        <name>Zn(2+)</name>
        <dbReference type="ChEBI" id="CHEBI:29105"/>
        <label>2</label>
    </ligand>
</feature>
<dbReference type="AlphaFoldDB" id="A0A9J6RJW9"/>
<evidence type="ECO:0000256" key="2">
    <source>
        <dbReference type="ARBA" id="ARBA00022475"/>
    </source>
</evidence>
<keyword evidence="2" id="KW-1003">Cell membrane</keyword>
<evidence type="ECO:0000256" key="9">
    <source>
        <dbReference type="ARBA" id="ARBA00023136"/>
    </source>
</evidence>
<keyword evidence="10" id="KW-0325">Glycoprotein</keyword>
<comment type="subcellular location">
    <subcellularLocation>
        <location evidence="1">Cell membrane</location>
        <topology evidence="1">Lipid-anchor</topology>
        <topology evidence="1">GPI-anchor</topology>
    </subcellularLocation>
</comment>
<evidence type="ECO:0000313" key="16">
    <source>
        <dbReference type="EMBL" id="MCZ0864708.1"/>
    </source>
</evidence>
<feature type="binding site" evidence="13">
    <location>
        <position position="363"/>
    </location>
    <ligand>
        <name>Zn(2+)</name>
        <dbReference type="ChEBI" id="CHEBI:29105"/>
        <label>2</label>
    </ligand>
</feature>
<reference evidence="16 17" key="1">
    <citation type="submission" date="2022-12" db="EMBL/GenBank/DDBJ databases">
        <title>Dasania phycosphaerae sp. nov., isolated from particulate material of the south coast of Korea.</title>
        <authorList>
            <person name="Jiang Y."/>
        </authorList>
    </citation>
    <scope>NUCLEOTIDE SEQUENCE [LARGE SCALE GENOMIC DNA]</scope>
    <source>
        <strain evidence="16 17">GY-19</strain>
    </source>
</reference>
<comment type="caution">
    <text evidence="16">The sequence shown here is derived from an EMBL/GenBank/DDBJ whole genome shotgun (WGS) entry which is preliminary data.</text>
</comment>
<gene>
    <name evidence="16" type="ORF">O0V09_05820</name>
</gene>
<feature type="binding site" evidence="13">
    <location>
        <position position="325"/>
    </location>
    <ligand>
        <name>Zn(2+)</name>
        <dbReference type="ChEBI" id="CHEBI:29105"/>
        <label>2</label>
    </ligand>
</feature>
<feature type="signal peptide" evidence="15">
    <location>
        <begin position="1"/>
        <end position="18"/>
    </location>
</feature>
<comment type="similarity">
    <text evidence="14">Belongs to the alkaline phosphatase family.</text>
</comment>
<feature type="active site" description="Phosphoserine intermediate" evidence="12">
    <location>
        <position position="105"/>
    </location>
</feature>
<keyword evidence="15" id="KW-0732">Signal</keyword>
<dbReference type="FunFam" id="3.40.720.10:FF:000008">
    <property type="entry name" value="Alkaline phosphatase"/>
    <property type="match status" value="1"/>
</dbReference>
<keyword evidence="11" id="KW-0449">Lipoprotein</keyword>
<evidence type="ECO:0000256" key="6">
    <source>
        <dbReference type="ARBA" id="ARBA00022801"/>
    </source>
</evidence>
<evidence type="ECO:0000256" key="1">
    <source>
        <dbReference type="ARBA" id="ARBA00004609"/>
    </source>
</evidence>
<dbReference type="InterPro" id="IPR017850">
    <property type="entry name" value="Alkaline_phosphatase_core_sf"/>
</dbReference>
<feature type="binding site" evidence="13">
    <location>
        <position position="166"/>
    </location>
    <ligand>
        <name>Mg(2+)</name>
        <dbReference type="ChEBI" id="CHEBI:18420"/>
    </ligand>
</feature>
<dbReference type="GO" id="GO:0046872">
    <property type="term" value="F:metal ion binding"/>
    <property type="evidence" value="ECO:0007669"/>
    <property type="project" value="UniProtKB-KW"/>
</dbReference>
<evidence type="ECO:0000256" key="4">
    <source>
        <dbReference type="ARBA" id="ARBA00022622"/>
    </source>
</evidence>
<dbReference type="RefSeq" id="WP_258330858.1">
    <property type="nucleotide sequence ID" value="NZ_JAPTGG010000003.1"/>
</dbReference>
<evidence type="ECO:0000256" key="3">
    <source>
        <dbReference type="ARBA" id="ARBA00022553"/>
    </source>
</evidence>
<keyword evidence="9" id="KW-0472">Membrane</keyword>
<feature type="chain" id="PRO_5039918646" evidence="15">
    <location>
        <begin position="19"/>
        <end position="508"/>
    </location>
</feature>
<evidence type="ECO:0000256" key="10">
    <source>
        <dbReference type="ARBA" id="ARBA00023180"/>
    </source>
</evidence>
<dbReference type="PANTHER" id="PTHR11596">
    <property type="entry name" value="ALKALINE PHOSPHATASE"/>
    <property type="match status" value="1"/>
</dbReference>
<feature type="binding site" evidence="13">
    <location>
        <position position="316"/>
    </location>
    <ligand>
        <name>Mg(2+)</name>
        <dbReference type="ChEBI" id="CHEBI:18420"/>
    </ligand>
</feature>
<keyword evidence="5 13" id="KW-0479">Metal-binding</keyword>
<dbReference type="SMART" id="SM00098">
    <property type="entry name" value="alkPPc"/>
    <property type="match status" value="1"/>
</dbReference>
<protein>
    <submittedName>
        <fullName evidence="16">Alkaline phosphatase</fullName>
    </submittedName>
</protein>
<feature type="binding site" evidence="13">
    <location>
        <position position="362"/>
    </location>
    <ligand>
        <name>Zn(2+)</name>
        <dbReference type="ChEBI" id="CHEBI:29105"/>
        <label>2</label>
    </ligand>
</feature>
<dbReference type="GO" id="GO:0005886">
    <property type="term" value="C:plasma membrane"/>
    <property type="evidence" value="ECO:0007669"/>
    <property type="project" value="UniProtKB-SubCell"/>
</dbReference>
<keyword evidence="3" id="KW-0597">Phosphoprotein</keyword>
<evidence type="ECO:0000256" key="7">
    <source>
        <dbReference type="ARBA" id="ARBA00022833"/>
    </source>
</evidence>
<keyword evidence="8 13" id="KW-0460">Magnesium</keyword>
<keyword evidence="17" id="KW-1185">Reference proteome</keyword>